<comment type="caution">
    <text evidence="3">The sequence shown here is derived from an EMBL/GenBank/DDBJ whole genome shotgun (WGS) entry which is preliminary data.</text>
</comment>
<evidence type="ECO:0000313" key="4">
    <source>
        <dbReference type="Proteomes" id="UP001566331"/>
    </source>
</evidence>
<feature type="domain" description="Glycosyltransferase subfamily 4-like N-terminal" evidence="2">
    <location>
        <begin position="14"/>
        <end position="191"/>
    </location>
</feature>
<gene>
    <name evidence="3" type="ORF">AB6713_03060</name>
</gene>
<organism evidence="3 4">
    <name type="scientific">Luteimonas salinilitoris</name>
    <dbReference type="NCBI Taxonomy" id="3237697"/>
    <lineage>
        <taxon>Bacteria</taxon>
        <taxon>Pseudomonadati</taxon>
        <taxon>Pseudomonadota</taxon>
        <taxon>Gammaproteobacteria</taxon>
        <taxon>Lysobacterales</taxon>
        <taxon>Lysobacteraceae</taxon>
        <taxon>Luteimonas</taxon>
    </lineage>
</organism>
<dbReference type="InterPro" id="IPR050194">
    <property type="entry name" value="Glycosyltransferase_grp1"/>
</dbReference>
<dbReference type="Proteomes" id="UP001566331">
    <property type="component" value="Unassembled WGS sequence"/>
</dbReference>
<accession>A0ABV4HLJ5</accession>
<dbReference type="InterPro" id="IPR028098">
    <property type="entry name" value="Glyco_trans_4-like_N"/>
</dbReference>
<evidence type="ECO:0000313" key="3">
    <source>
        <dbReference type="EMBL" id="MEZ0473596.1"/>
    </source>
</evidence>
<dbReference type="Gene3D" id="3.40.50.2000">
    <property type="entry name" value="Glycogen Phosphorylase B"/>
    <property type="match status" value="2"/>
</dbReference>
<evidence type="ECO:0000259" key="2">
    <source>
        <dbReference type="Pfam" id="PF13439"/>
    </source>
</evidence>
<feature type="domain" description="Glycosyl transferase family 1" evidence="1">
    <location>
        <begin position="201"/>
        <end position="364"/>
    </location>
</feature>
<dbReference type="SUPFAM" id="SSF53756">
    <property type="entry name" value="UDP-Glycosyltransferase/glycogen phosphorylase"/>
    <property type="match status" value="1"/>
</dbReference>
<dbReference type="RefSeq" id="WP_370563050.1">
    <property type="nucleotide sequence ID" value="NZ_JBFWIB010000002.1"/>
</dbReference>
<dbReference type="PANTHER" id="PTHR45947">
    <property type="entry name" value="SULFOQUINOVOSYL TRANSFERASE SQD2"/>
    <property type="match status" value="1"/>
</dbReference>
<dbReference type="PANTHER" id="PTHR45947:SF3">
    <property type="entry name" value="SULFOQUINOVOSYL TRANSFERASE SQD2"/>
    <property type="match status" value="1"/>
</dbReference>
<name>A0ABV4HLJ5_9GAMM</name>
<dbReference type="Pfam" id="PF13439">
    <property type="entry name" value="Glyco_transf_4"/>
    <property type="match status" value="1"/>
</dbReference>
<dbReference type="Pfam" id="PF00534">
    <property type="entry name" value="Glycos_transf_1"/>
    <property type="match status" value="1"/>
</dbReference>
<proteinExistence type="predicted"/>
<keyword evidence="4" id="KW-1185">Reference proteome</keyword>
<sequence>MDILMLSDVYFPRVNGVSTSIRTFAQALIRMGHRVTLVAPDYGPGSGQQAHDGEGGLEVLRLPARVIFFDPEDRLIRAPALRRVLPQLAGRHWDAIHIHTPFRAHQLGVRLARRTGRPTVETYHTYFEEYVAHYLPWLPGPLLRAFARAVSRRLCHGVDHLIVPSAQMTEVLRRYGVRTPSTVLPTGIELDEFAGGDGGRFRARHGIAPDRPVLVTVGRLAVEKNLAFLLQAMARLVGEFPDLLLVVAGEGPDAARLRKLTAELGLRDQVRFFGNLDRRTELLDCYRAGDVFVFASPTETQGLVLIEAMALGVPIVSTAVMGTAMVLRDARSARVSSEDVDAFAGHVAALLRSPAERAALAAAGPRDAKAWSNGALMQRAVALYRELGARSEGSIAAVST</sequence>
<protein>
    <submittedName>
        <fullName evidence="3">Glycosyltransferase</fullName>
    </submittedName>
</protein>
<dbReference type="InterPro" id="IPR001296">
    <property type="entry name" value="Glyco_trans_1"/>
</dbReference>
<dbReference type="EMBL" id="JBFWIC010000003">
    <property type="protein sequence ID" value="MEZ0473596.1"/>
    <property type="molecule type" value="Genomic_DNA"/>
</dbReference>
<reference evidence="3 4" key="1">
    <citation type="submission" date="2024-07" db="EMBL/GenBank/DDBJ databases">
        <title>Luteimonas salilacus sp. nov., isolated from the shore soil of Salt Lake in Tibet of China.</title>
        <authorList>
            <person name="Zhang X."/>
            <person name="Li A."/>
        </authorList>
    </citation>
    <scope>NUCLEOTIDE SEQUENCE [LARGE SCALE GENOMIC DNA]</scope>
    <source>
        <strain evidence="3 4">B3-2-R+30</strain>
    </source>
</reference>
<evidence type="ECO:0000259" key="1">
    <source>
        <dbReference type="Pfam" id="PF00534"/>
    </source>
</evidence>